<sequence>MRILGSDREEVALLVLALLPWQQEVELPESCAKSPKEETQRETSMETEGEDCSVSQHLGSNQRVGPTEGDQPKPDRETSSEAFRHEATSPSHAAGGAWLSQVEALGGEIILPEDRAAIKAMALGKTPDTDGLPVELSATSVEDLATKLVDVYNTAKDISMLPPSIHEALVVP</sequence>
<proteinExistence type="predicted"/>
<reference evidence="2" key="1">
    <citation type="journal article" date="2022" name="bioRxiv">
        <title>Sequencing and chromosome-scale assembly of the giantPleurodeles waltlgenome.</title>
        <authorList>
            <person name="Brown T."/>
            <person name="Elewa A."/>
            <person name="Iarovenko S."/>
            <person name="Subramanian E."/>
            <person name="Araus A.J."/>
            <person name="Petzold A."/>
            <person name="Susuki M."/>
            <person name="Suzuki K.-i.T."/>
            <person name="Hayashi T."/>
            <person name="Toyoda A."/>
            <person name="Oliveira C."/>
            <person name="Osipova E."/>
            <person name="Leigh N.D."/>
            <person name="Simon A."/>
            <person name="Yun M.H."/>
        </authorList>
    </citation>
    <scope>NUCLEOTIDE SEQUENCE</scope>
    <source>
        <strain evidence="2">20211129_DDA</strain>
        <tissue evidence="2">Liver</tissue>
    </source>
</reference>
<feature type="compositionally biased region" description="Basic and acidic residues" evidence="1">
    <location>
        <begin position="70"/>
        <end position="87"/>
    </location>
</feature>
<dbReference type="EMBL" id="JANPWB010000006">
    <property type="protein sequence ID" value="KAJ1178485.1"/>
    <property type="molecule type" value="Genomic_DNA"/>
</dbReference>
<evidence type="ECO:0000313" key="3">
    <source>
        <dbReference type="Proteomes" id="UP001066276"/>
    </source>
</evidence>
<organism evidence="2 3">
    <name type="scientific">Pleurodeles waltl</name>
    <name type="common">Iberian ribbed newt</name>
    <dbReference type="NCBI Taxonomy" id="8319"/>
    <lineage>
        <taxon>Eukaryota</taxon>
        <taxon>Metazoa</taxon>
        <taxon>Chordata</taxon>
        <taxon>Craniata</taxon>
        <taxon>Vertebrata</taxon>
        <taxon>Euteleostomi</taxon>
        <taxon>Amphibia</taxon>
        <taxon>Batrachia</taxon>
        <taxon>Caudata</taxon>
        <taxon>Salamandroidea</taxon>
        <taxon>Salamandridae</taxon>
        <taxon>Pleurodelinae</taxon>
        <taxon>Pleurodeles</taxon>
    </lineage>
</organism>
<feature type="compositionally biased region" description="Basic and acidic residues" evidence="1">
    <location>
        <begin position="34"/>
        <end position="44"/>
    </location>
</feature>
<dbReference type="AlphaFoldDB" id="A0AAV7TQJ5"/>
<dbReference type="Proteomes" id="UP001066276">
    <property type="component" value="Chromosome 3_2"/>
</dbReference>
<keyword evidence="3" id="KW-1185">Reference proteome</keyword>
<gene>
    <name evidence="2" type="ORF">NDU88_003731</name>
</gene>
<feature type="region of interest" description="Disordered" evidence="1">
    <location>
        <begin position="26"/>
        <end position="95"/>
    </location>
</feature>
<comment type="caution">
    <text evidence="2">The sequence shown here is derived from an EMBL/GenBank/DDBJ whole genome shotgun (WGS) entry which is preliminary data.</text>
</comment>
<evidence type="ECO:0000313" key="2">
    <source>
        <dbReference type="EMBL" id="KAJ1178485.1"/>
    </source>
</evidence>
<name>A0AAV7TQJ5_PLEWA</name>
<accession>A0AAV7TQJ5</accession>
<feature type="compositionally biased region" description="Polar residues" evidence="1">
    <location>
        <begin position="53"/>
        <end position="64"/>
    </location>
</feature>
<protein>
    <submittedName>
        <fullName evidence="2">Uncharacterized protein</fullName>
    </submittedName>
</protein>
<evidence type="ECO:0000256" key="1">
    <source>
        <dbReference type="SAM" id="MobiDB-lite"/>
    </source>
</evidence>